<evidence type="ECO:0000313" key="10">
    <source>
        <dbReference type="Proteomes" id="UP000056252"/>
    </source>
</evidence>
<keyword evidence="10" id="KW-1185">Reference proteome</keyword>
<keyword evidence="3" id="KW-0813">Transport</keyword>
<dbReference type="PANTHER" id="PTHR42810">
    <property type="entry name" value="PURINE PERMEASE C1399.01C-RELATED"/>
    <property type="match status" value="1"/>
</dbReference>
<evidence type="ECO:0000256" key="6">
    <source>
        <dbReference type="ARBA" id="ARBA00022989"/>
    </source>
</evidence>
<organism evidence="9 10">
    <name type="scientific">Hoylesella enoeca</name>
    <dbReference type="NCBI Taxonomy" id="76123"/>
    <lineage>
        <taxon>Bacteria</taxon>
        <taxon>Pseudomonadati</taxon>
        <taxon>Bacteroidota</taxon>
        <taxon>Bacteroidia</taxon>
        <taxon>Bacteroidales</taxon>
        <taxon>Prevotellaceae</taxon>
        <taxon>Hoylesella</taxon>
    </lineage>
</organism>
<dbReference type="InterPro" id="IPR006043">
    <property type="entry name" value="NCS2"/>
</dbReference>
<feature type="transmembrane region" description="Helical" evidence="8">
    <location>
        <begin position="245"/>
        <end position="264"/>
    </location>
</feature>
<dbReference type="Proteomes" id="UP000056252">
    <property type="component" value="Chromosome"/>
</dbReference>
<comment type="subcellular location">
    <subcellularLocation>
        <location evidence="1">Cell membrane</location>
        <topology evidence="1">Multi-pass membrane protein</topology>
    </subcellularLocation>
</comment>
<dbReference type="NCBIfam" id="TIGR00801">
    <property type="entry name" value="ncs2"/>
    <property type="match status" value="1"/>
</dbReference>
<feature type="transmembrane region" description="Helical" evidence="8">
    <location>
        <begin position="174"/>
        <end position="191"/>
    </location>
</feature>
<feature type="transmembrane region" description="Helical" evidence="8">
    <location>
        <begin position="417"/>
        <end position="437"/>
    </location>
</feature>
<dbReference type="PANTHER" id="PTHR42810:SF2">
    <property type="entry name" value="PURINE PERMEASE C1399.01C-RELATED"/>
    <property type="match status" value="1"/>
</dbReference>
<keyword evidence="4" id="KW-1003">Cell membrane</keyword>
<feature type="transmembrane region" description="Helical" evidence="8">
    <location>
        <begin position="387"/>
        <end position="405"/>
    </location>
</feature>
<keyword evidence="6 8" id="KW-1133">Transmembrane helix</keyword>
<dbReference type="eggNOG" id="COG2233">
    <property type="taxonomic scope" value="Bacteria"/>
</dbReference>
<feature type="transmembrane region" description="Helical" evidence="8">
    <location>
        <begin position="54"/>
        <end position="74"/>
    </location>
</feature>
<dbReference type="STRING" id="76123.AS203_08805"/>
<name>A0A0S2KLQ8_9BACT</name>
<protein>
    <submittedName>
        <fullName evidence="9">Xanthine permease XanP</fullName>
    </submittedName>
</protein>
<accession>A0A0S2KLQ8</accession>
<dbReference type="OrthoDB" id="9805749at2"/>
<feature type="transmembrane region" description="Helical" evidence="8">
    <location>
        <begin position="357"/>
        <end position="375"/>
    </location>
</feature>
<dbReference type="Pfam" id="PF00860">
    <property type="entry name" value="Xan_ur_permease"/>
    <property type="match status" value="1"/>
</dbReference>
<evidence type="ECO:0000256" key="2">
    <source>
        <dbReference type="ARBA" id="ARBA00008821"/>
    </source>
</evidence>
<dbReference type="KEGG" id="peo:AS203_08805"/>
<feature type="transmembrane region" description="Helical" evidence="8">
    <location>
        <begin position="329"/>
        <end position="351"/>
    </location>
</feature>
<keyword evidence="7 8" id="KW-0472">Membrane</keyword>
<dbReference type="GO" id="GO:0005886">
    <property type="term" value="C:plasma membrane"/>
    <property type="evidence" value="ECO:0007669"/>
    <property type="project" value="UniProtKB-SubCell"/>
</dbReference>
<dbReference type="InterPro" id="IPR006042">
    <property type="entry name" value="Xan_ur_permease"/>
</dbReference>
<dbReference type="AlphaFoldDB" id="A0A0S2KLQ8"/>
<sequence length="441" mass="45987">MEKNEKQSGSLIYGVNERPALRDTLFAAIQHLLAIFIAIITPPLIIAKALHLDLALTGFLVSMALFVSGIATFIQCRKIGPVGCGLLCVQGTSFSFIGPIIAIGNAGGLPLIFGACIAGAPVEMMMSYSFKYLRRIITPLVSGIVVMLIGLSLIKAGIVACGGGNTDAPDFASPRNLLVAGVVLLSVILLNSTRNKYIRMSSIFTGVVIGYILSLALGMVDFGNIAAHSSTAFYVPAPFKLGVDFNVSSIIAVALVYLVTAIEATGDVTANSMISGRPVEGEEYVKRVSGGVLADGINSLLAGVFSSFPNSIFAQNNGIIQLTGVASRYVGYFIAAMLILLGLFPIVGIVFSLMPSAVLGGATLLMFGTVAAAGVRIVASKKLDHRSMLVIAASLSLGIGVELMPDILRQLPLSVQTIFSSGITTGGLTAIICNVLINLKK</sequence>
<dbReference type="NCBIfam" id="TIGR03173">
    <property type="entry name" value="pbuX"/>
    <property type="match status" value="1"/>
</dbReference>
<feature type="transmembrane region" description="Helical" evidence="8">
    <location>
        <begin position="94"/>
        <end position="120"/>
    </location>
</feature>
<evidence type="ECO:0000256" key="5">
    <source>
        <dbReference type="ARBA" id="ARBA00022692"/>
    </source>
</evidence>
<dbReference type="EMBL" id="CP013195">
    <property type="protein sequence ID" value="ALO49173.1"/>
    <property type="molecule type" value="Genomic_DNA"/>
</dbReference>
<feature type="transmembrane region" description="Helical" evidence="8">
    <location>
        <begin position="25"/>
        <end position="47"/>
    </location>
</feature>
<feature type="transmembrane region" description="Helical" evidence="8">
    <location>
        <begin position="132"/>
        <end position="154"/>
    </location>
</feature>
<keyword evidence="5 8" id="KW-0812">Transmembrane</keyword>
<dbReference type="PROSITE" id="PS01116">
    <property type="entry name" value="XANTH_URACIL_PERMASE"/>
    <property type="match status" value="1"/>
</dbReference>
<evidence type="ECO:0000256" key="3">
    <source>
        <dbReference type="ARBA" id="ARBA00022448"/>
    </source>
</evidence>
<feature type="transmembrane region" description="Helical" evidence="8">
    <location>
        <begin position="203"/>
        <end position="225"/>
    </location>
</feature>
<evidence type="ECO:0000256" key="1">
    <source>
        <dbReference type="ARBA" id="ARBA00004651"/>
    </source>
</evidence>
<evidence type="ECO:0000256" key="7">
    <source>
        <dbReference type="ARBA" id="ARBA00023136"/>
    </source>
</evidence>
<evidence type="ECO:0000256" key="8">
    <source>
        <dbReference type="SAM" id="Phobius"/>
    </source>
</evidence>
<gene>
    <name evidence="9" type="ORF">AS203_08805</name>
</gene>
<reference evidence="10" key="1">
    <citation type="submission" date="2015-11" db="EMBL/GenBank/DDBJ databases">
        <authorList>
            <person name="Holder M.E."/>
            <person name="Ajami N.J."/>
            <person name="Petrosino J.F."/>
        </authorList>
    </citation>
    <scope>NUCLEOTIDE SEQUENCE [LARGE SCALE GENOMIC DNA]</scope>
    <source>
        <strain evidence="10">F0113</strain>
    </source>
</reference>
<dbReference type="RefSeq" id="WP_025066267.1">
    <property type="nucleotide sequence ID" value="NZ_CP013195.1"/>
</dbReference>
<proteinExistence type="inferred from homology"/>
<comment type="similarity">
    <text evidence="2">Belongs to the nucleobase:cation symporter-2 (NCS2) (TC 2.A.40) family.</text>
</comment>
<evidence type="ECO:0000256" key="4">
    <source>
        <dbReference type="ARBA" id="ARBA00022475"/>
    </source>
</evidence>
<dbReference type="InterPro" id="IPR017588">
    <property type="entry name" value="UacT-like"/>
</dbReference>
<evidence type="ECO:0000313" key="9">
    <source>
        <dbReference type="EMBL" id="ALO49173.1"/>
    </source>
</evidence>
<dbReference type="GO" id="GO:0042907">
    <property type="term" value="F:xanthine transmembrane transporter activity"/>
    <property type="evidence" value="ECO:0007669"/>
    <property type="project" value="TreeGrafter"/>
</dbReference>
<dbReference type="NCBIfam" id="NF037981">
    <property type="entry name" value="NCS2_1"/>
    <property type="match status" value="1"/>
</dbReference>